<evidence type="ECO:0000259" key="6">
    <source>
        <dbReference type="PROSITE" id="PS51379"/>
    </source>
</evidence>
<dbReference type="PANTHER" id="PTHR31332">
    <property type="entry name" value="7-HYDROXYMETHYL CHLOROPHYLL A REDUCTASE, CHLOROPLASTIC"/>
    <property type="match status" value="1"/>
</dbReference>
<dbReference type="Gene3D" id="3.10.450.750">
    <property type="match status" value="1"/>
</dbReference>
<evidence type="ECO:0000256" key="3">
    <source>
        <dbReference type="ARBA" id="ARBA00023002"/>
    </source>
</evidence>
<sequence>MEKEKREVRNYLQSHFIGKGFQDLNDDVIDKNNCVLCGTCTTLCPRIEIEGKEPVLLENDPECSTCFRYCPKTYFPEEMFEKELFNGNTNRSHSLGFYQELLAAKSTDVDVLKRAQNGGVVSSLLIHALDTGLIDGVLLVDKDENWAPKPVIARNAKEILSCMGSKYTIAPTLNTYKDAVYDFKLKNLALVGMPCQVQAARKLQLYSPLSEELGEFKLIIGLYCFSNYSYDLIQELVQEELEISLTNVKKFDVSNNKFYIYLNDGTVKAVPIGRTKKYTWLSCLHCKDFSSEIADISIGSSGALRNDWNSVLLRTDFGYKFFYEAIKARKIISSKEVDFVKLEKTALKKKMRTRKIDQKILYSLQMLDMPDFDIKTYTTLMSLGNVNELLLAKVMKKETNLILEALNKLKQRGWVMNTNGSYSSVNPKVVINNEINNLRKNLNNKIETLKFEVLPNLETLYVQNNVNRVRHREELDSN</sequence>
<evidence type="ECO:0000256" key="1">
    <source>
        <dbReference type="ARBA" id="ARBA00001974"/>
    </source>
</evidence>
<gene>
    <name evidence="7" type="ORF">LCGC14_1199170</name>
</gene>
<dbReference type="InterPro" id="IPR017900">
    <property type="entry name" value="4Fe4S_Fe_S_CS"/>
</dbReference>
<dbReference type="PROSITE" id="PS51379">
    <property type="entry name" value="4FE4S_FER_2"/>
    <property type="match status" value="1"/>
</dbReference>
<dbReference type="EMBL" id="LAZR01006151">
    <property type="protein sequence ID" value="KKM94349.1"/>
    <property type="molecule type" value="Genomic_DNA"/>
</dbReference>
<dbReference type="InterPro" id="IPR045220">
    <property type="entry name" value="FRHB/FDHB/HCAR-like"/>
</dbReference>
<keyword evidence="2" id="KW-0479">Metal-binding</keyword>
<dbReference type="PROSITE" id="PS00198">
    <property type="entry name" value="4FE4S_FER_1"/>
    <property type="match status" value="1"/>
</dbReference>
<dbReference type="GO" id="GO:0051536">
    <property type="term" value="F:iron-sulfur cluster binding"/>
    <property type="evidence" value="ECO:0007669"/>
    <property type="project" value="UniProtKB-KW"/>
</dbReference>
<evidence type="ECO:0000256" key="2">
    <source>
        <dbReference type="ARBA" id="ARBA00022723"/>
    </source>
</evidence>
<dbReference type="PANTHER" id="PTHR31332:SF6">
    <property type="entry name" value="FORMATE DEHYDROGENASE SUBUNIT BETA"/>
    <property type="match status" value="1"/>
</dbReference>
<keyword evidence="3" id="KW-0560">Oxidoreductase</keyword>
<keyword evidence="4" id="KW-0408">Iron</keyword>
<dbReference type="GO" id="GO:0046872">
    <property type="term" value="F:metal ion binding"/>
    <property type="evidence" value="ECO:0007669"/>
    <property type="project" value="UniProtKB-KW"/>
</dbReference>
<dbReference type="Pfam" id="PF01978">
    <property type="entry name" value="TrmB"/>
    <property type="match status" value="1"/>
</dbReference>
<feature type="domain" description="4Fe-4S ferredoxin-type" evidence="6">
    <location>
        <begin position="25"/>
        <end position="54"/>
    </location>
</feature>
<dbReference type="Pfam" id="PF04432">
    <property type="entry name" value="FrhB_FdhB_C"/>
    <property type="match status" value="1"/>
</dbReference>
<dbReference type="InterPro" id="IPR036388">
    <property type="entry name" value="WH-like_DNA-bd_sf"/>
</dbReference>
<dbReference type="InterPro" id="IPR017896">
    <property type="entry name" value="4Fe4S_Fe-S-bd"/>
</dbReference>
<dbReference type="InterPro" id="IPR007525">
    <property type="entry name" value="FrhB_FdhB_C"/>
</dbReference>
<comment type="caution">
    <text evidence="7">The sequence shown here is derived from an EMBL/GenBank/DDBJ whole genome shotgun (WGS) entry which is preliminary data.</text>
</comment>
<keyword evidence="5" id="KW-0411">Iron-sulfur</keyword>
<evidence type="ECO:0000256" key="5">
    <source>
        <dbReference type="ARBA" id="ARBA00023014"/>
    </source>
</evidence>
<reference evidence="7" key="1">
    <citation type="journal article" date="2015" name="Nature">
        <title>Complex archaea that bridge the gap between prokaryotes and eukaryotes.</title>
        <authorList>
            <person name="Spang A."/>
            <person name="Saw J.H."/>
            <person name="Jorgensen S.L."/>
            <person name="Zaremba-Niedzwiedzka K."/>
            <person name="Martijn J."/>
            <person name="Lind A.E."/>
            <person name="van Eijk R."/>
            <person name="Schleper C."/>
            <person name="Guy L."/>
            <person name="Ettema T.J."/>
        </authorList>
    </citation>
    <scope>NUCLEOTIDE SEQUENCE</scope>
</reference>
<proteinExistence type="predicted"/>
<dbReference type="InterPro" id="IPR007516">
    <property type="entry name" value="Co_F420_Hydgase/DH_bsu_N"/>
</dbReference>
<organism evidence="7">
    <name type="scientific">marine sediment metagenome</name>
    <dbReference type="NCBI Taxonomy" id="412755"/>
    <lineage>
        <taxon>unclassified sequences</taxon>
        <taxon>metagenomes</taxon>
        <taxon>ecological metagenomes</taxon>
    </lineage>
</organism>
<dbReference type="SUPFAM" id="SSF46548">
    <property type="entry name" value="alpha-helical ferredoxin"/>
    <property type="match status" value="1"/>
</dbReference>
<dbReference type="GO" id="GO:0052592">
    <property type="term" value="F:oxidoreductase activity, acting on CH or CH2 groups, with an iron-sulfur protein as acceptor"/>
    <property type="evidence" value="ECO:0007669"/>
    <property type="project" value="TreeGrafter"/>
</dbReference>
<evidence type="ECO:0000256" key="4">
    <source>
        <dbReference type="ARBA" id="ARBA00023004"/>
    </source>
</evidence>
<protein>
    <recommendedName>
        <fullName evidence="6">4Fe-4S ferredoxin-type domain-containing protein</fullName>
    </recommendedName>
</protein>
<dbReference type="InterPro" id="IPR002831">
    <property type="entry name" value="Tscrpt_reg_TrmB_N"/>
</dbReference>
<dbReference type="Gene3D" id="1.10.10.10">
    <property type="entry name" value="Winged helix-like DNA-binding domain superfamily/Winged helix DNA-binding domain"/>
    <property type="match status" value="1"/>
</dbReference>
<dbReference type="Pfam" id="PF04422">
    <property type="entry name" value="FrhB_FdhB_N"/>
    <property type="match status" value="1"/>
</dbReference>
<dbReference type="Gene3D" id="3.30.70.20">
    <property type="match status" value="1"/>
</dbReference>
<dbReference type="AlphaFoldDB" id="A0A0F9LHG8"/>
<comment type="cofactor">
    <cofactor evidence="1">
        <name>FAD</name>
        <dbReference type="ChEBI" id="CHEBI:57692"/>
    </cofactor>
</comment>
<accession>A0A0F9LHG8</accession>
<name>A0A0F9LHG8_9ZZZZ</name>
<evidence type="ECO:0000313" key="7">
    <source>
        <dbReference type="EMBL" id="KKM94349.1"/>
    </source>
</evidence>